<dbReference type="STRING" id="1400863.BN873_470063"/>
<dbReference type="RefSeq" id="WP_048673956.1">
    <property type="nucleotide sequence ID" value="NZ_CBTJ020000055.1"/>
</dbReference>
<keyword evidence="3" id="KW-1185">Reference proteome</keyword>
<evidence type="ECO:0000259" key="1">
    <source>
        <dbReference type="Pfam" id="PF15639"/>
    </source>
</evidence>
<dbReference type="Proteomes" id="UP000035760">
    <property type="component" value="Unassembled WGS sequence"/>
</dbReference>
<dbReference type="Pfam" id="PF15639">
    <property type="entry name" value="Tox-MPTase3"/>
    <property type="match status" value="1"/>
</dbReference>
<dbReference type="InterPro" id="IPR028913">
    <property type="entry name" value="Tox-MPTase3_dom"/>
</dbReference>
<name>W6M5X8_9GAMM</name>
<feature type="domain" description="Tox-MPTase3" evidence="1">
    <location>
        <begin position="9"/>
        <end position="157"/>
    </location>
</feature>
<dbReference type="EMBL" id="CBTJ020000055">
    <property type="protein sequence ID" value="CDI03321.1"/>
    <property type="molecule type" value="Genomic_DNA"/>
</dbReference>
<comment type="caution">
    <text evidence="2">The sequence shown here is derived from an EMBL/GenBank/DDBJ whole genome shotgun (WGS) entry which is preliminary data.</text>
</comment>
<sequence length="166" mass="19741">MRIDPSLNRNFPKLAEWITIEIPKCRYDARIWPAFLKYSQLSTSAAASALSYNGFPPTIDISVQRSYGSYRPRFKRNRDKIFISRNLCREFEKQDPDYRVSKPYDLIMTATILHEMVHWGDFIFDYINQPDKDIYDSVKGKWLKGMDVGFQFENEAFYGIYTREYL</sequence>
<accession>W6M5X8</accession>
<evidence type="ECO:0000313" key="3">
    <source>
        <dbReference type="Proteomes" id="UP000035760"/>
    </source>
</evidence>
<organism evidence="2 3">
    <name type="scientific">Candidatus Competibacter denitrificans Run_A_D11</name>
    <dbReference type="NCBI Taxonomy" id="1400863"/>
    <lineage>
        <taxon>Bacteria</taxon>
        <taxon>Pseudomonadati</taxon>
        <taxon>Pseudomonadota</taxon>
        <taxon>Gammaproteobacteria</taxon>
        <taxon>Candidatus Competibacteraceae</taxon>
        <taxon>Candidatus Competibacter</taxon>
    </lineage>
</organism>
<proteinExistence type="predicted"/>
<gene>
    <name evidence="2" type="ORF">BN873_470063</name>
</gene>
<dbReference type="AlphaFoldDB" id="W6M5X8"/>
<reference evidence="2" key="1">
    <citation type="submission" date="2013-07" db="EMBL/GenBank/DDBJ databases">
        <authorList>
            <person name="McIlroy S."/>
        </authorList>
    </citation>
    <scope>NUCLEOTIDE SEQUENCE [LARGE SCALE GENOMIC DNA]</scope>
    <source>
        <strain evidence="2">Run_A_D11</strain>
    </source>
</reference>
<protein>
    <recommendedName>
        <fullName evidence="1">Tox-MPTase3 domain-containing protein</fullName>
    </recommendedName>
</protein>
<evidence type="ECO:0000313" key="2">
    <source>
        <dbReference type="EMBL" id="CDI03321.1"/>
    </source>
</evidence>
<reference evidence="2" key="2">
    <citation type="submission" date="2014-03" db="EMBL/GenBank/DDBJ databases">
        <title>Candidatus Competibacter-lineage genomes retrieved from metagenomes reveal functional metabolic diversity.</title>
        <authorList>
            <person name="McIlroy S.J."/>
            <person name="Albertsen M."/>
            <person name="Andresen E.K."/>
            <person name="Saunders A.M."/>
            <person name="Kristiansen R."/>
            <person name="Stokholm-Bjerregaard M."/>
            <person name="Nielsen K.L."/>
            <person name="Nielsen P.H."/>
        </authorList>
    </citation>
    <scope>NUCLEOTIDE SEQUENCE</scope>
    <source>
        <strain evidence="2">Run_A_D11</strain>
    </source>
</reference>